<gene>
    <name evidence="1" type="ORF">FC84_GL001642</name>
</gene>
<dbReference type="Pfam" id="PF04531">
    <property type="entry name" value="Phage_holin_1"/>
    <property type="match status" value="1"/>
</dbReference>
<dbReference type="Proteomes" id="UP000051813">
    <property type="component" value="Unassembled WGS sequence"/>
</dbReference>
<proteinExistence type="predicted"/>
<accession>A0A0R2BJI3</accession>
<protein>
    <recommendedName>
        <fullName evidence="3">Phage holin</fullName>
    </recommendedName>
</protein>
<dbReference type="PATRIC" id="fig|1423738.3.peg.1666"/>
<dbReference type="AlphaFoldDB" id="A0A0R2BJI3"/>
<evidence type="ECO:0008006" key="3">
    <source>
        <dbReference type="Google" id="ProtNLM"/>
    </source>
</evidence>
<dbReference type="EMBL" id="AYYK01000004">
    <property type="protein sequence ID" value="KRM79463.1"/>
    <property type="molecule type" value="Genomic_DNA"/>
</dbReference>
<evidence type="ECO:0000313" key="2">
    <source>
        <dbReference type="Proteomes" id="UP000051813"/>
    </source>
</evidence>
<dbReference type="STRING" id="1423738.FC84_GL001642"/>
<organism evidence="1 2">
    <name type="scientific">Lapidilactobacillus dextrinicus DSM 20335</name>
    <dbReference type="NCBI Taxonomy" id="1423738"/>
    <lineage>
        <taxon>Bacteria</taxon>
        <taxon>Bacillati</taxon>
        <taxon>Bacillota</taxon>
        <taxon>Bacilli</taxon>
        <taxon>Lactobacillales</taxon>
        <taxon>Lactobacillaceae</taxon>
        <taxon>Lapidilactobacillus</taxon>
    </lineage>
</organism>
<sequence length="63" mass="6796">MIAVPFGYDFQIEKINKQLLDIVNAAFAVLSIAGVLNDPTVDGIGDSTQALEYKTPKKNAEAK</sequence>
<name>A0A0R2BJI3_9LACO</name>
<reference evidence="1 2" key="1">
    <citation type="journal article" date="2015" name="Genome Announc.">
        <title>Expanding the biotechnology potential of lactobacilli through comparative genomics of 213 strains and associated genera.</title>
        <authorList>
            <person name="Sun Z."/>
            <person name="Harris H.M."/>
            <person name="McCann A."/>
            <person name="Guo C."/>
            <person name="Argimon S."/>
            <person name="Zhang W."/>
            <person name="Yang X."/>
            <person name="Jeffery I.B."/>
            <person name="Cooney J.C."/>
            <person name="Kagawa T.F."/>
            <person name="Liu W."/>
            <person name="Song Y."/>
            <person name="Salvetti E."/>
            <person name="Wrobel A."/>
            <person name="Rasinkangas P."/>
            <person name="Parkhill J."/>
            <person name="Rea M.C."/>
            <person name="O'Sullivan O."/>
            <person name="Ritari J."/>
            <person name="Douillard F.P."/>
            <person name="Paul Ross R."/>
            <person name="Yang R."/>
            <person name="Briner A.E."/>
            <person name="Felis G.E."/>
            <person name="de Vos W.M."/>
            <person name="Barrangou R."/>
            <person name="Klaenhammer T.R."/>
            <person name="Caufield P.W."/>
            <person name="Cui Y."/>
            <person name="Zhang H."/>
            <person name="O'Toole P.W."/>
        </authorList>
    </citation>
    <scope>NUCLEOTIDE SEQUENCE [LARGE SCALE GENOMIC DNA]</scope>
    <source>
        <strain evidence="1 2">DSM 20335</strain>
    </source>
</reference>
<dbReference type="NCBIfam" id="TIGR01598">
    <property type="entry name" value="holin_phiLC3"/>
    <property type="match status" value="1"/>
</dbReference>
<evidence type="ECO:0000313" key="1">
    <source>
        <dbReference type="EMBL" id="KRM79463.1"/>
    </source>
</evidence>
<comment type="caution">
    <text evidence="1">The sequence shown here is derived from an EMBL/GenBank/DDBJ whole genome shotgun (WGS) entry which is preliminary data.</text>
</comment>
<dbReference type="InterPro" id="IPR006485">
    <property type="entry name" value="Phage-like_holin"/>
</dbReference>
<keyword evidence="2" id="KW-1185">Reference proteome</keyword>